<gene>
    <name evidence="3" type="ORF">GTW20_14105</name>
</gene>
<reference evidence="3 4" key="1">
    <citation type="journal article" date="2019" name="Nat. Commun.">
        <title>The antimicrobial potential of Streptomyces from insect microbiomes.</title>
        <authorList>
            <person name="Chevrette M.G."/>
            <person name="Carlson C.M."/>
            <person name="Ortega H.E."/>
            <person name="Thomas C."/>
            <person name="Ananiev G.E."/>
            <person name="Barns K.J."/>
            <person name="Book A.J."/>
            <person name="Cagnazzo J."/>
            <person name="Carlos C."/>
            <person name="Flanigan W."/>
            <person name="Grubbs K.J."/>
            <person name="Horn H.A."/>
            <person name="Hoffmann F.M."/>
            <person name="Klassen J.L."/>
            <person name="Knack J.J."/>
            <person name="Lewin G.R."/>
            <person name="McDonald B.R."/>
            <person name="Muller L."/>
            <person name="Melo W.G.P."/>
            <person name="Pinto-Tomas A.A."/>
            <person name="Schmitz A."/>
            <person name="Wendt-Pienkowski E."/>
            <person name="Wildman S."/>
            <person name="Zhao M."/>
            <person name="Zhang F."/>
            <person name="Bugni T.S."/>
            <person name="Andes D.R."/>
            <person name="Pupo M.T."/>
            <person name="Currie C.R."/>
        </authorList>
    </citation>
    <scope>NUCLEOTIDE SEQUENCE [LARGE SCALE GENOMIC DNA]</scope>
    <source>
        <strain evidence="3 4">SID5840</strain>
    </source>
</reference>
<name>A0A7K2IU60_9ACTN</name>
<sequence>MTTVGNGLEAKDHADRSDPRETMRVLPGFLQYPLTIFTGKPISGQGPLSWWTPGFHLAGACSSMLIGTVISTVGLVLSGFWLLLLLPGWAVTLHGMRNLRMMVYHQCAHRNMYRRRRLDAAIGRATSGLLIIQHFGRYSKEHVSDHHAAHHMTLRDPTVQAFLVSLDLHPGMTRRRMWRRVLGKIFSPWFHLNFMVARIRSFWHGSDIREKAIAVTLYGGAATITIVTGTWHILLVAWIVPLFPLFQVSNTLRLCVKHTFPSQDVTVHRGKEYFGSLTNAIFIGEPAPSPDLPTARRLAAWARWTTRMLFVHAPARYLVLTGDTVVHDYHHRYPATPKWANYIFERQLDADRGSPGWPPYHQAWGLVPAVNLVFDSLSVADPEKYDVERLREVSKRELFAAFDD</sequence>
<protein>
    <submittedName>
        <fullName evidence="3">Stearoyl-CoA 9-desaturase</fullName>
    </submittedName>
</protein>
<comment type="caution">
    <text evidence="3">The sequence shown here is derived from an EMBL/GenBank/DDBJ whole genome shotgun (WGS) entry which is preliminary data.</text>
</comment>
<keyword evidence="2" id="KW-1133">Transmembrane helix</keyword>
<evidence type="ECO:0000256" key="1">
    <source>
        <dbReference type="SAM" id="MobiDB-lite"/>
    </source>
</evidence>
<feature type="region of interest" description="Disordered" evidence="1">
    <location>
        <begin position="1"/>
        <end position="20"/>
    </location>
</feature>
<keyword evidence="2" id="KW-0472">Membrane</keyword>
<dbReference type="EMBL" id="WWHY01000001">
    <property type="protein sequence ID" value="MYR33366.1"/>
    <property type="molecule type" value="Genomic_DNA"/>
</dbReference>
<evidence type="ECO:0000313" key="4">
    <source>
        <dbReference type="Proteomes" id="UP000467124"/>
    </source>
</evidence>
<feature type="transmembrane region" description="Helical" evidence="2">
    <location>
        <begin position="215"/>
        <end position="243"/>
    </location>
</feature>
<evidence type="ECO:0000313" key="3">
    <source>
        <dbReference type="EMBL" id="MYR33366.1"/>
    </source>
</evidence>
<keyword evidence="2" id="KW-0812">Transmembrane</keyword>
<organism evidence="3 4">
    <name type="scientific">Nocardiopsis alba</name>
    <dbReference type="NCBI Taxonomy" id="53437"/>
    <lineage>
        <taxon>Bacteria</taxon>
        <taxon>Bacillati</taxon>
        <taxon>Actinomycetota</taxon>
        <taxon>Actinomycetes</taxon>
        <taxon>Streptosporangiales</taxon>
        <taxon>Nocardiopsidaceae</taxon>
        <taxon>Nocardiopsis</taxon>
    </lineage>
</organism>
<dbReference type="AlphaFoldDB" id="A0A7K2IU60"/>
<evidence type="ECO:0000256" key="2">
    <source>
        <dbReference type="SAM" id="Phobius"/>
    </source>
</evidence>
<feature type="compositionally biased region" description="Basic and acidic residues" evidence="1">
    <location>
        <begin position="9"/>
        <end position="20"/>
    </location>
</feature>
<accession>A0A7K2IU60</accession>
<dbReference type="Proteomes" id="UP000467124">
    <property type="component" value="Unassembled WGS sequence"/>
</dbReference>
<proteinExistence type="predicted"/>
<feature type="transmembrane region" description="Helical" evidence="2">
    <location>
        <begin position="64"/>
        <end position="92"/>
    </location>
</feature>